<dbReference type="Pfam" id="PF03737">
    <property type="entry name" value="RraA-like"/>
    <property type="match status" value="1"/>
</dbReference>
<comment type="catalytic activity">
    <reaction evidence="1">
        <text>4-hydroxy-4-methyl-2-oxoglutarate = 2 pyruvate</text>
        <dbReference type="Rhea" id="RHEA:22748"/>
        <dbReference type="ChEBI" id="CHEBI:15361"/>
        <dbReference type="ChEBI" id="CHEBI:58276"/>
        <dbReference type="EC" id="4.1.3.17"/>
    </reaction>
</comment>
<dbReference type="EMBL" id="JBHLVF010000008">
    <property type="protein sequence ID" value="MFC0390517.1"/>
    <property type="molecule type" value="Genomic_DNA"/>
</dbReference>
<dbReference type="PANTHER" id="PTHR33254">
    <property type="entry name" value="4-HYDROXY-4-METHYL-2-OXOGLUTARATE ALDOLASE 3-RELATED"/>
    <property type="match status" value="1"/>
</dbReference>
<dbReference type="PANTHER" id="PTHR33254:SF4">
    <property type="entry name" value="4-HYDROXY-4-METHYL-2-OXOGLUTARATE ALDOLASE 3-RELATED"/>
    <property type="match status" value="1"/>
</dbReference>
<evidence type="ECO:0000256" key="3">
    <source>
        <dbReference type="ARBA" id="ARBA00008621"/>
    </source>
</evidence>
<dbReference type="EC" id="4.1.1.112" evidence="6"/>
<comment type="similarity">
    <text evidence="3">Belongs to the class II aldolase/RraA-like family.</text>
</comment>
<organism evidence="13 14">
    <name type="scientific">Paenibacillus mendelii</name>
    <dbReference type="NCBI Taxonomy" id="206163"/>
    <lineage>
        <taxon>Bacteria</taxon>
        <taxon>Bacillati</taxon>
        <taxon>Bacillota</taxon>
        <taxon>Bacilli</taxon>
        <taxon>Bacillales</taxon>
        <taxon>Paenibacillaceae</taxon>
        <taxon>Paenibacillus</taxon>
    </lineage>
</organism>
<evidence type="ECO:0000256" key="7">
    <source>
        <dbReference type="ARBA" id="ARBA00016549"/>
    </source>
</evidence>
<evidence type="ECO:0000256" key="6">
    <source>
        <dbReference type="ARBA" id="ARBA00012947"/>
    </source>
</evidence>
<comment type="subunit">
    <text evidence="4">Homotrimer.</text>
</comment>
<dbReference type="RefSeq" id="WP_204820136.1">
    <property type="nucleotide sequence ID" value="NZ_JANHOF010000010.1"/>
</dbReference>
<gene>
    <name evidence="13" type="ORF">ACFFJ8_03900</name>
</gene>
<name>A0ABV6J4N4_9BACL</name>
<dbReference type="Proteomes" id="UP001589818">
    <property type="component" value="Unassembled WGS sequence"/>
</dbReference>
<evidence type="ECO:0000256" key="8">
    <source>
        <dbReference type="ARBA" id="ARBA00025046"/>
    </source>
</evidence>
<dbReference type="Gene3D" id="3.50.30.40">
    <property type="entry name" value="Ribonuclease E inhibitor RraA/RraA-like"/>
    <property type="match status" value="1"/>
</dbReference>
<evidence type="ECO:0000256" key="9">
    <source>
        <dbReference type="ARBA" id="ARBA00029596"/>
    </source>
</evidence>
<evidence type="ECO:0000256" key="5">
    <source>
        <dbReference type="ARBA" id="ARBA00012213"/>
    </source>
</evidence>
<evidence type="ECO:0000256" key="2">
    <source>
        <dbReference type="ARBA" id="ARBA00001968"/>
    </source>
</evidence>
<keyword evidence="14" id="KW-1185">Reference proteome</keyword>
<dbReference type="InterPro" id="IPR036704">
    <property type="entry name" value="RraA/RraA-like_sf"/>
</dbReference>
<reference evidence="13 14" key="1">
    <citation type="submission" date="2024-09" db="EMBL/GenBank/DDBJ databases">
        <authorList>
            <person name="Sun Q."/>
            <person name="Mori K."/>
        </authorList>
    </citation>
    <scope>NUCLEOTIDE SEQUENCE [LARGE SCALE GENOMIC DNA]</scope>
    <source>
        <strain evidence="13 14">CCM 4839</strain>
    </source>
</reference>
<comment type="catalytic activity">
    <reaction evidence="12">
        <text>oxaloacetate + H(+) = pyruvate + CO2</text>
        <dbReference type="Rhea" id="RHEA:15641"/>
        <dbReference type="ChEBI" id="CHEBI:15361"/>
        <dbReference type="ChEBI" id="CHEBI:15378"/>
        <dbReference type="ChEBI" id="CHEBI:16452"/>
        <dbReference type="ChEBI" id="CHEBI:16526"/>
        <dbReference type="EC" id="4.1.1.112"/>
    </reaction>
</comment>
<evidence type="ECO:0000313" key="14">
    <source>
        <dbReference type="Proteomes" id="UP001589818"/>
    </source>
</evidence>
<comment type="cofactor">
    <cofactor evidence="2">
        <name>a divalent metal cation</name>
        <dbReference type="ChEBI" id="CHEBI:60240"/>
    </cofactor>
</comment>
<accession>A0ABV6J4N4</accession>
<evidence type="ECO:0000256" key="10">
    <source>
        <dbReference type="ARBA" id="ARBA00030169"/>
    </source>
</evidence>
<comment type="caution">
    <text evidence="13">The sequence shown here is derived from an EMBL/GenBank/DDBJ whole genome shotgun (WGS) entry which is preliminary data.</text>
</comment>
<evidence type="ECO:0000256" key="1">
    <source>
        <dbReference type="ARBA" id="ARBA00001342"/>
    </source>
</evidence>
<proteinExistence type="inferred from homology"/>
<evidence type="ECO:0000313" key="13">
    <source>
        <dbReference type="EMBL" id="MFC0390517.1"/>
    </source>
</evidence>
<comment type="function">
    <text evidence="8">Catalyzes the aldol cleavage of 4-hydroxy-4-methyl-2-oxoglutarate (HMG) into 2 molecules of pyruvate. Also contains a secondary oxaloacetate (OAA) decarboxylase activity due to the common pyruvate enolate transition state formed following C-C bond cleavage in the retro-aldol and decarboxylation reactions.</text>
</comment>
<dbReference type="InterPro" id="IPR005493">
    <property type="entry name" value="RraA/RraA-like"/>
</dbReference>
<evidence type="ECO:0000256" key="4">
    <source>
        <dbReference type="ARBA" id="ARBA00011233"/>
    </source>
</evidence>
<dbReference type="SUPFAM" id="SSF89562">
    <property type="entry name" value="RraA-like"/>
    <property type="match status" value="1"/>
</dbReference>
<evidence type="ECO:0000256" key="11">
    <source>
        <dbReference type="ARBA" id="ARBA00032305"/>
    </source>
</evidence>
<dbReference type="CDD" id="cd16841">
    <property type="entry name" value="RraA_family"/>
    <property type="match status" value="1"/>
</dbReference>
<dbReference type="EC" id="4.1.3.17" evidence="5"/>
<evidence type="ECO:0000256" key="12">
    <source>
        <dbReference type="ARBA" id="ARBA00047973"/>
    </source>
</evidence>
<protein>
    <recommendedName>
        <fullName evidence="7">Putative 4-hydroxy-4-methyl-2-oxoglutarate aldolase</fullName>
        <ecNumber evidence="6">4.1.1.112</ecNumber>
        <ecNumber evidence="5">4.1.3.17</ecNumber>
    </recommendedName>
    <alternativeName>
        <fullName evidence="11">Oxaloacetate decarboxylase</fullName>
    </alternativeName>
    <alternativeName>
        <fullName evidence="9">Regulator of ribonuclease activity homolog</fullName>
    </alternativeName>
    <alternativeName>
        <fullName evidence="10">RraA-like protein</fullName>
    </alternativeName>
</protein>
<sequence>MTQQSQELTQEQKFEQMKEVLYAAVICDTLDELGYRNQAMREDINPISKDWVLVGRAKTVLAVDVYHESDNPYAKEIEAIDSVKPGEVLIGCTNESKRNGLWGELLSTASKMRGANGAIVDGLIRDTKKILELDFPVFATGTKPVDSRGRGMVIDYDCPVVCGGVSVLPGDIIFGDRDGVVVIPNALFDQVFELSMNKATRENSSRQELLDGKFLRDVYDKYGVL</sequence>